<feature type="transmembrane region" description="Helical" evidence="1">
    <location>
        <begin position="191"/>
        <end position="208"/>
    </location>
</feature>
<keyword evidence="1" id="KW-1133">Transmembrane helix</keyword>
<dbReference type="KEGG" id="tet:TTHERM_000335809"/>
<dbReference type="RefSeq" id="XP_012653428.1">
    <property type="nucleotide sequence ID" value="XM_012797974.1"/>
</dbReference>
<dbReference type="AlphaFoldDB" id="W7XJC0"/>
<name>W7XJC0_TETTS</name>
<keyword evidence="3" id="KW-1185">Reference proteome</keyword>
<dbReference type="GeneID" id="24438487"/>
<proteinExistence type="predicted"/>
<feature type="transmembrane region" description="Helical" evidence="1">
    <location>
        <begin position="278"/>
        <end position="300"/>
    </location>
</feature>
<gene>
    <name evidence="2" type="ORF">TTHERM_000335809</name>
</gene>
<keyword evidence="1 2" id="KW-0812">Transmembrane</keyword>
<dbReference type="Proteomes" id="UP000009168">
    <property type="component" value="Unassembled WGS sequence"/>
</dbReference>
<sequence length="306" mass="37129">MSFEDNIVEANQDNYFFDHLFTVTKFNFMQDSQNQTIIITIINMKRSYLIEFINLEHFTINIEEDNIKDFNRQAINAEEENIAKGQDCFKVNQIDQYLQSILIPRVIQIYFYSKKIFFQYVQVFHSNHHYILIRFQLLQLDCHIQESKNAEFSVLSCFLRLLVEVIKVQFYIFKVFTLFLSLSFLKSSFPLNYFFFILSPLFVFYLAASTQEFRQPFIHFPQIQLKLYNQLLDHKILSQLITNFDNQTHQYAYYCWPFNFNDVLFFPQEKTFLFICKVVYVIVFYTAFCLQKILFCQNFFQYKLLF</sequence>
<reference evidence="3" key="1">
    <citation type="journal article" date="2006" name="PLoS Biol.">
        <title>Macronuclear genome sequence of the ciliate Tetrahymena thermophila, a model eukaryote.</title>
        <authorList>
            <person name="Eisen J.A."/>
            <person name="Coyne R.S."/>
            <person name="Wu M."/>
            <person name="Wu D."/>
            <person name="Thiagarajan M."/>
            <person name="Wortman J.R."/>
            <person name="Badger J.H."/>
            <person name="Ren Q."/>
            <person name="Amedeo P."/>
            <person name="Jones K.M."/>
            <person name="Tallon L.J."/>
            <person name="Delcher A.L."/>
            <person name="Salzberg S.L."/>
            <person name="Silva J.C."/>
            <person name="Haas B.J."/>
            <person name="Majoros W.H."/>
            <person name="Farzad M."/>
            <person name="Carlton J.M."/>
            <person name="Smith R.K. Jr."/>
            <person name="Garg J."/>
            <person name="Pearlman R.E."/>
            <person name="Karrer K.M."/>
            <person name="Sun L."/>
            <person name="Manning G."/>
            <person name="Elde N.C."/>
            <person name="Turkewitz A.P."/>
            <person name="Asai D.J."/>
            <person name="Wilkes D.E."/>
            <person name="Wang Y."/>
            <person name="Cai H."/>
            <person name="Collins K."/>
            <person name="Stewart B.A."/>
            <person name="Lee S.R."/>
            <person name="Wilamowska K."/>
            <person name="Weinberg Z."/>
            <person name="Ruzzo W.L."/>
            <person name="Wloga D."/>
            <person name="Gaertig J."/>
            <person name="Frankel J."/>
            <person name="Tsao C.-C."/>
            <person name="Gorovsky M.A."/>
            <person name="Keeling P.J."/>
            <person name="Waller R.F."/>
            <person name="Patron N.J."/>
            <person name="Cherry J.M."/>
            <person name="Stover N.A."/>
            <person name="Krieger C.J."/>
            <person name="del Toro C."/>
            <person name="Ryder H.F."/>
            <person name="Williamson S.C."/>
            <person name="Barbeau R.A."/>
            <person name="Hamilton E.P."/>
            <person name="Orias E."/>
        </authorList>
    </citation>
    <scope>NUCLEOTIDE SEQUENCE [LARGE SCALE GENOMIC DNA]</scope>
    <source>
        <strain evidence="3">SB210</strain>
    </source>
</reference>
<organism evidence="2 3">
    <name type="scientific">Tetrahymena thermophila (strain SB210)</name>
    <dbReference type="NCBI Taxonomy" id="312017"/>
    <lineage>
        <taxon>Eukaryota</taxon>
        <taxon>Sar</taxon>
        <taxon>Alveolata</taxon>
        <taxon>Ciliophora</taxon>
        <taxon>Intramacronucleata</taxon>
        <taxon>Oligohymenophorea</taxon>
        <taxon>Hymenostomatida</taxon>
        <taxon>Tetrahymenina</taxon>
        <taxon>Tetrahymenidae</taxon>
        <taxon>Tetrahymena</taxon>
    </lineage>
</organism>
<evidence type="ECO:0000313" key="2">
    <source>
        <dbReference type="EMBL" id="EWS74029.1"/>
    </source>
</evidence>
<evidence type="ECO:0000256" key="1">
    <source>
        <dbReference type="SAM" id="Phobius"/>
    </source>
</evidence>
<dbReference type="InParanoid" id="W7XJC0"/>
<keyword evidence="1" id="KW-0472">Membrane</keyword>
<dbReference type="EMBL" id="GG662666">
    <property type="protein sequence ID" value="EWS74029.1"/>
    <property type="molecule type" value="Genomic_DNA"/>
</dbReference>
<accession>W7XJC0</accession>
<protein>
    <submittedName>
        <fullName evidence="2">Transmembrane protein, putative</fullName>
    </submittedName>
</protein>
<evidence type="ECO:0000313" key="3">
    <source>
        <dbReference type="Proteomes" id="UP000009168"/>
    </source>
</evidence>